<evidence type="ECO:0000313" key="4">
    <source>
        <dbReference type="Proteomes" id="UP001642484"/>
    </source>
</evidence>
<protein>
    <recommendedName>
        <fullName evidence="5">LRAT domain-containing protein</fullName>
    </recommendedName>
</protein>
<evidence type="ECO:0000256" key="1">
    <source>
        <dbReference type="SAM" id="MobiDB-lite"/>
    </source>
</evidence>
<gene>
    <name evidence="3" type="ORF">CCMP2556_LOCUS42820</name>
</gene>
<evidence type="ECO:0000256" key="2">
    <source>
        <dbReference type="SAM" id="Phobius"/>
    </source>
</evidence>
<evidence type="ECO:0008006" key="5">
    <source>
        <dbReference type="Google" id="ProtNLM"/>
    </source>
</evidence>
<dbReference type="Proteomes" id="UP001642484">
    <property type="component" value="Unassembled WGS sequence"/>
</dbReference>
<organism evidence="3 4">
    <name type="scientific">Durusdinium trenchii</name>
    <dbReference type="NCBI Taxonomy" id="1381693"/>
    <lineage>
        <taxon>Eukaryota</taxon>
        <taxon>Sar</taxon>
        <taxon>Alveolata</taxon>
        <taxon>Dinophyceae</taxon>
        <taxon>Suessiales</taxon>
        <taxon>Symbiodiniaceae</taxon>
        <taxon>Durusdinium</taxon>
    </lineage>
</organism>
<name>A0ABP0QKZ5_9DINO</name>
<sequence>MASCRLPSGKRLPPQSPEEADVKRRPAQVFVYKTASHWAVVFCFDDGVNSVVELTPIYLVGLGRINWRCKTLDTSMEQWLAKGDVPYVLWTSGRELWVRTSPEKVLQLCRSNPCNGEKYDLLRQNCERWIRALLVEGLGIHTEALPISQGVRAVPVGVYWVAMLATAWTAARLAFAAAATTPLGLAYAGLALFTVIGLFVQTGIFDSWMSKIEEDDVSTDSGSIPAAKT</sequence>
<accession>A0ABP0QKZ5</accession>
<keyword evidence="2" id="KW-0472">Membrane</keyword>
<keyword evidence="4" id="KW-1185">Reference proteome</keyword>
<feature type="region of interest" description="Disordered" evidence="1">
    <location>
        <begin position="1"/>
        <end position="20"/>
    </location>
</feature>
<comment type="caution">
    <text evidence="3">The sequence shown here is derived from an EMBL/GenBank/DDBJ whole genome shotgun (WGS) entry which is preliminary data.</text>
</comment>
<reference evidence="3 4" key="1">
    <citation type="submission" date="2024-02" db="EMBL/GenBank/DDBJ databases">
        <authorList>
            <person name="Chen Y."/>
            <person name="Shah S."/>
            <person name="Dougan E. K."/>
            <person name="Thang M."/>
            <person name="Chan C."/>
        </authorList>
    </citation>
    <scope>NUCLEOTIDE SEQUENCE [LARGE SCALE GENOMIC DNA]</scope>
</reference>
<keyword evidence="2" id="KW-1133">Transmembrane helix</keyword>
<dbReference type="EMBL" id="CAXAMN010024694">
    <property type="protein sequence ID" value="CAK9088858.1"/>
    <property type="molecule type" value="Genomic_DNA"/>
</dbReference>
<feature type="transmembrane region" description="Helical" evidence="2">
    <location>
        <begin position="185"/>
        <end position="205"/>
    </location>
</feature>
<proteinExistence type="predicted"/>
<evidence type="ECO:0000313" key="3">
    <source>
        <dbReference type="EMBL" id="CAK9088858.1"/>
    </source>
</evidence>
<feature type="transmembrane region" description="Helical" evidence="2">
    <location>
        <begin position="158"/>
        <end position="179"/>
    </location>
</feature>
<keyword evidence="2" id="KW-0812">Transmembrane</keyword>